<dbReference type="AlphaFoldDB" id="A0AAD2JJ28"/>
<sequence length="283" mass="31130">MRTTTPLCVLALSASQSSGFSFHHITRIQRTSETTLSASRREVIAIPAVLLLPAILSSPVNAEEGDLTSQMFNPDGSPKEGVETEAKERTVEFSWDFSKDLSLSEDGQNIGTTQSGKQVKLKYKYPFKWSDGKDGDVIYFDRSEGTNAKACKRVTVFQAEGDADIDRLKKASLVGVAKSIGAPKDTLERLYKADIISGKIDYRNDQAYYEWDMAAAPDSCSNSAENLGLGFCPYDNIFLLSATIVEDKLYCIVVECDSTKIWKLASSELKRVRSSFIVDAVSA</sequence>
<dbReference type="EMBL" id="CAKOGP040001869">
    <property type="protein sequence ID" value="CAJ1954424.1"/>
    <property type="molecule type" value="Genomic_DNA"/>
</dbReference>
<proteinExistence type="predicted"/>
<accession>A0AAD2JJ28</accession>
<dbReference type="Proteomes" id="UP001295423">
    <property type="component" value="Unassembled WGS sequence"/>
</dbReference>
<dbReference type="Gene3D" id="3.40.1000.10">
    <property type="entry name" value="Mog1/PsbP, alpha/beta/alpha sandwich"/>
    <property type="match status" value="1"/>
</dbReference>
<evidence type="ECO:0008006" key="3">
    <source>
        <dbReference type="Google" id="ProtNLM"/>
    </source>
</evidence>
<evidence type="ECO:0000313" key="1">
    <source>
        <dbReference type="EMBL" id="CAJ1954424.1"/>
    </source>
</evidence>
<reference evidence="1" key="1">
    <citation type="submission" date="2023-08" db="EMBL/GenBank/DDBJ databases">
        <authorList>
            <person name="Audoor S."/>
            <person name="Bilcke G."/>
        </authorList>
    </citation>
    <scope>NUCLEOTIDE SEQUENCE</scope>
</reference>
<keyword evidence="2" id="KW-1185">Reference proteome</keyword>
<evidence type="ECO:0000313" key="2">
    <source>
        <dbReference type="Proteomes" id="UP001295423"/>
    </source>
</evidence>
<organism evidence="1 2">
    <name type="scientific">Cylindrotheca closterium</name>
    <dbReference type="NCBI Taxonomy" id="2856"/>
    <lineage>
        <taxon>Eukaryota</taxon>
        <taxon>Sar</taxon>
        <taxon>Stramenopiles</taxon>
        <taxon>Ochrophyta</taxon>
        <taxon>Bacillariophyta</taxon>
        <taxon>Bacillariophyceae</taxon>
        <taxon>Bacillariophycidae</taxon>
        <taxon>Bacillariales</taxon>
        <taxon>Bacillariaceae</taxon>
        <taxon>Cylindrotheca</taxon>
    </lineage>
</organism>
<protein>
    <recommendedName>
        <fullName evidence="3">PsbP C-terminal domain-containing protein</fullName>
    </recommendedName>
</protein>
<comment type="caution">
    <text evidence="1">The sequence shown here is derived from an EMBL/GenBank/DDBJ whole genome shotgun (WGS) entry which is preliminary data.</text>
</comment>
<name>A0AAD2JJ28_9STRA</name>
<gene>
    <name evidence="1" type="ORF">CYCCA115_LOCUS15016</name>
</gene>